<accession>A0A2N5SYZ4</accession>
<feature type="region of interest" description="Disordered" evidence="1">
    <location>
        <begin position="392"/>
        <end position="418"/>
    </location>
</feature>
<gene>
    <name evidence="3" type="ORF">PCASD_15625</name>
</gene>
<feature type="domain" description="Prolyl 4-hydroxylase alpha subunit Fe(2+) 2OG dioxygenase" evidence="2">
    <location>
        <begin position="203"/>
        <end position="285"/>
    </location>
</feature>
<evidence type="ECO:0000313" key="4">
    <source>
        <dbReference type="Proteomes" id="UP000235392"/>
    </source>
</evidence>
<proteinExistence type="predicted"/>
<dbReference type="EMBL" id="PGCI01000733">
    <property type="protein sequence ID" value="PLW18422.1"/>
    <property type="molecule type" value="Genomic_DNA"/>
</dbReference>
<evidence type="ECO:0000256" key="1">
    <source>
        <dbReference type="SAM" id="MobiDB-lite"/>
    </source>
</evidence>
<feature type="region of interest" description="Disordered" evidence="1">
    <location>
        <begin position="42"/>
        <end position="77"/>
    </location>
</feature>
<dbReference type="PANTHER" id="PTHR33099:SF7">
    <property type="entry name" value="MYND-TYPE DOMAIN-CONTAINING PROTEIN"/>
    <property type="match status" value="1"/>
</dbReference>
<evidence type="ECO:0000259" key="2">
    <source>
        <dbReference type="Pfam" id="PF13640"/>
    </source>
</evidence>
<dbReference type="Proteomes" id="UP000235392">
    <property type="component" value="Unassembled WGS sequence"/>
</dbReference>
<protein>
    <recommendedName>
        <fullName evidence="2">Prolyl 4-hydroxylase alpha subunit Fe(2+) 2OG dioxygenase domain-containing protein</fullName>
    </recommendedName>
</protein>
<sequence length="1142" mass="128954">MSFNFMGGNDPTPTYNAFGEIVFEFGFPNNLSSMNFMPSKTSNGLRARNSDGPDDDTSSKDDATEGNDANDANASTSEDLGYDISLKEDLNKAFKVIKAPGSFAAWEALPTIPPAGLNVEGVGDIAFPLQEQTVRQLIAKSHQAPYGRRSETLVDVSVRNTWEINRDHLQFFDPAWQRYLVDLGDLVATKLGIDGPIRLELYKLLIYEKGAMFKAHTDTEKTPGMFGTLVICLPSAHTGGEVIVTHNGVTKTLKTSDAPQSFACWYSDVMHQVLPVKSGYQCILTYNLAIKPGLTPPTATASNYQKENIRKTLQVWLKQLGNRGVESHLYCALQHEYTEAAMSLQALKTDDLIRAQVMHDLTSELPFEIFLALLEKKAEGFPEEEDYNPRKRCRYSYDDYGEDEDDDDDEEEDYHSRSRTKGGFHIMTDIMDTSYAVKSLHALDGTRIARDYRFDMKSCLEEDPFLDRQVAEEDYESYTGNEGPAATHWYRRATLVIVPHRKLRHYLARCKSYKSVTNNNTKSVIAYLAKVCSLPTARKPMLDAMKKLFGEQSLAGLPTGTISDILKAALQHSDFQLFKDTAGCHRGQLSDTFLDWVKEWLDAHPTAELSEKCQNWIPILLSGCQTFSDRINILRKISRTDGDGQTTSTPWAQDLIRQFINNFVETSGMYPGEDAKVMVSAVFNLNEQWAVKSAFLASIFDRFQTLSLGGLSSETIHHILKAALQHSDYQLFKSTTGSHHGYMPDTFFDWVKEWLDTLPESDLLEKCQNWIPLLLSGYSSLNDRMDIVRKITRPNGDVEHASPPWAQHLIRQSINNFIGTIGMPTSEDGRVIVNAVFNLNDSWADTSVFLTSIFDRFPQAQAAAFSLAFLKHLKFLATHKQFPVSDILEVWRSLSSRFFTQKRTPGNIVTSAYTNRRLMVTSQDLVDFASDLNANAANLLEPFIQQITAHCTQFSADDMRSFWMPFFYDLTRALAYRSALLNTASYKQLTLQLIQRLDGQVLGPCPQAGVSSRRPQVACPCDDCGNLNRFLRDSSQTIIRFKLVQARRQHLEKTLKRHNIACTQTTERTGSPQTLVITKTYTLQDEINEWKKQQKKFYASLNQNIQPEHLRNIIGDEEFALIRSLAGGQVLATSNRHFIDLT</sequence>
<comment type="caution">
    <text evidence="3">The sequence shown here is derived from an EMBL/GenBank/DDBJ whole genome shotgun (WGS) entry which is preliminary data.</text>
</comment>
<feature type="compositionally biased region" description="Acidic residues" evidence="1">
    <location>
        <begin position="399"/>
        <end position="413"/>
    </location>
</feature>
<dbReference type="InterPro" id="IPR044862">
    <property type="entry name" value="Pro_4_hyd_alph_FE2OG_OXY"/>
</dbReference>
<evidence type="ECO:0000313" key="3">
    <source>
        <dbReference type="EMBL" id="PLW18422.1"/>
    </source>
</evidence>
<organism evidence="3 4">
    <name type="scientific">Puccinia coronata f. sp. avenae</name>
    <dbReference type="NCBI Taxonomy" id="200324"/>
    <lineage>
        <taxon>Eukaryota</taxon>
        <taxon>Fungi</taxon>
        <taxon>Dikarya</taxon>
        <taxon>Basidiomycota</taxon>
        <taxon>Pucciniomycotina</taxon>
        <taxon>Pucciniomycetes</taxon>
        <taxon>Pucciniales</taxon>
        <taxon>Pucciniaceae</taxon>
        <taxon>Puccinia</taxon>
    </lineage>
</organism>
<dbReference type="PANTHER" id="PTHR33099">
    <property type="entry name" value="FE2OG DIOXYGENASE DOMAIN-CONTAINING PROTEIN"/>
    <property type="match status" value="1"/>
</dbReference>
<dbReference type="Gene3D" id="2.60.120.620">
    <property type="entry name" value="q2cbj1_9rhob like domain"/>
    <property type="match status" value="1"/>
</dbReference>
<dbReference type="Pfam" id="PF13640">
    <property type="entry name" value="2OG-FeII_Oxy_3"/>
    <property type="match status" value="1"/>
</dbReference>
<name>A0A2N5SYZ4_9BASI</name>
<reference evidence="3 4" key="1">
    <citation type="submission" date="2017-11" db="EMBL/GenBank/DDBJ databases">
        <title>De novo assembly and phasing of dikaryotic genomes from two isolates of Puccinia coronata f. sp. avenae, the causal agent of oat crown rust.</title>
        <authorList>
            <person name="Miller M.E."/>
            <person name="Zhang Y."/>
            <person name="Omidvar V."/>
            <person name="Sperschneider J."/>
            <person name="Schwessinger B."/>
            <person name="Raley C."/>
            <person name="Palmer J.M."/>
            <person name="Garnica D."/>
            <person name="Upadhyaya N."/>
            <person name="Rathjen J."/>
            <person name="Taylor J.M."/>
            <person name="Park R.F."/>
            <person name="Dodds P.N."/>
            <person name="Hirsch C.D."/>
            <person name="Kianian S.F."/>
            <person name="Figueroa M."/>
        </authorList>
    </citation>
    <scope>NUCLEOTIDE SEQUENCE [LARGE SCALE GENOMIC DNA]</scope>
    <source>
        <strain evidence="3">12SD80</strain>
    </source>
</reference>
<dbReference type="AlphaFoldDB" id="A0A2N5SYZ4"/>